<dbReference type="InterPro" id="IPR040756">
    <property type="entry name" value="Peptidase_M61_N"/>
</dbReference>
<feature type="domain" description="Peptidase M61 catalytic" evidence="1">
    <location>
        <begin position="339"/>
        <end position="446"/>
    </location>
</feature>
<dbReference type="Gene3D" id="2.60.40.3650">
    <property type="match status" value="1"/>
</dbReference>
<dbReference type="Pfam" id="PF17899">
    <property type="entry name" value="Peptidase_M61_N"/>
    <property type="match status" value="1"/>
</dbReference>
<protein>
    <recommendedName>
        <fullName evidence="4">Peptidase M61 catalytic domain-containing protein</fullName>
    </recommendedName>
</protein>
<evidence type="ECO:0000313" key="3">
    <source>
        <dbReference type="EMBL" id="SVB20010.1"/>
    </source>
</evidence>
<evidence type="ECO:0008006" key="4">
    <source>
        <dbReference type="Google" id="ProtNLM"/>
    </source>
</evidence>
<dbReference type="Pfam" id="PF05299">
    <property type="entry name" value="Peptidase_M61"/>
    <property type="match status" value="1"/>
</dbReference>
<dbReference type="EMBL" id="UINC01032405">
    <property type="protein sequence ID" value="SVB20010.1"/>
    <property type="molecule type" value="Genomic_DNA"/>
</dbReference>
<dbReference type="Gene3D" id="1.10.390.10">
    <property type="entry name" value="Neutral Protease Domain 2"/>
    <property type="match status" value="1"/>
</dbReference>
<accession>A0A382C1R6</accession>
<dbReference type="InterPro" id="IPR027268">
    <property type="entry name" value="Peptidase_M4/M1_CTD_sf"/>
</dbReference>
<reference evidence="3" key="1">
    <citation type="submission" date="2018-05" db="EMBL/GenBank/DDBJ databases">
        <authorList>
            <person name="Lanie J.A."/>
            <person name="Ng W.-L."/>
            <person name="Kazmierczak K.M."/>
            <person name="Andrzejewski T.M."/>
            <person name="Davidsen T.M."/>
            <person name="Wayne K.J."/>
            <person name="Tettelin H."/>
            <person name="Glass J.I."/>
            <person name="Rusch D."/>
            <person name="Podicherti R."/>
            <person name="Tsui H.-C.T."/>
            <person name="Winkler M.E."/>
        </authorList>
    </citation>
    <scope>NUCLEOTIDE SEQUENCE</scope>
</reference>
<gene>
    <name evidence="3" type="ORF">METZ01_LOCUS172864</name>
</gene>
<organism evidence="3">
    <name type="scientific">marine metagenome</name>
    <dbReference type="NCBI Taxonomy" id="408172"/>
    <lineage>
        <taxon>unclassified sequences</taxon>
        <taxon>metagenomes</taxon>
        <taxon>ecological metagenomes</taxon>
    </lineage>
</organism>
<feature type="domain" description="Peptidase M61 N-terminal" evidence="2">
    <location>
        <begin position="43"/>
        <end position="218"/>
    </location>
</feature>
<dbReference type="InterPro" id="IPR007963">
    <property type="entry name" value="Peptidase_M61_catalytic"/>
</dbReference>
<feature type="non-terminal residue" evidence="3">
    <location>
        <position position="646"/>
    </location>
</feature>
<name>A0A382C1R6_9ZZZZ</name>
<proteinExistence type="predicted"/>
<dbReference type="PROSITE" id="PS51257">
    <property type="entry name" value="PROKAR_LIPOPROTEIN"/>
    <property type="match status" value="1"/>
</dbReference>
<sequence>MNKSKWFIPLIAVSIIILSGCSSSIPELNYTPAEQYSLDKYLYSVDLTRIKNDKAYVHLHCPGLNQDTVIFHFPKTIPGTYKELDYGEMIDSIEPKDHDGNLLSVEKIGKNIFQITGARDLTMIHYWVDDTWDHPKAMKRIWPMGGTNIEKDENFVINASGWFGFFDGLELVPIQVSLTQSEGMRAFTALPVESKFENTIVFNARDYHQLIDCPIMVSESDTATFMVANTKVYIETYFNGEEYGYADLIKKEIQPSMEAVATFTDSLPVDEYHFIMYIRDGREFMKTLQSKEVGIITKAKTAIKNVTLFGMGALEHGNSSFYALTDFGDSSYTSMIKRVALHEFMHIFTPLNLHSEYIGEFDYVNPKMSKHLWLYEGITEYFAYLIQVQSGLITPLDFFAEQMGGKIRRASRYPETKIPFTEMSERVFEKKYGRHYYQVYQRGALMGLLLDIEIIRLTNGKKTLKDIVLELASKYGPNQSFDEETFFDEFTSLVHPELRQWFADYVEGTIPLDIEGGLSQIGVEYSKKGKHQVPKRILKDYGSKEHRLSFGKYKKVKKVGKKDPIGFKVGDKIDTDKIREKFYDENGFPMQEGTDVKITVKRDDKIIELPYALELKKRKYSHRLRILKDLTDSQQNYYSVWIGNKK</sequence>
<dbReference type="AlphaFoldDB" id="A0A382C1R6"/>
<evidence type="ECO:0000259" key="2">
    <source>
        <dbReference type="Pfam" id="PF17899"/>
    </source>
</evidence>
<evidence type="ECO:0000259" key="1">
    <source>
        <dbReference type="Pfam" id="PF05299"/>
    </source>
</evidence>